<dbReference type="PANTHER" id="PTHR11073">
    <property type="entry name" value="CALRETICULIN AND CALNEXIN"/>
    <property type="match status" value="1"/>
</dbReference>
<reference evidence="6" key="2">
    <citation type="journal article" date="2007" name="Science">
        <title>Draft genome sequence of the sexually transmitted pathogen Trichomonas vaginalis.</title>
        <authorList>
            <person name="Carlton J.M."/>
            <person name="Hirt R.P."/>
            <person name="Silva J.C."/>
            <person name="Delcher A.L."/>
            <person name="Schatz M."/>
            <person name="Zhao Q."/>
            <person name="Wortman J.R."/>
            <person name="Bidwell S.L."/>
            <person name="Alsmark U.C.M."/>
            <person name="Besteiro S."/>
            <person name="Sicheritz-Ponten T."/>
            <person name="Noel C.J."/>
            <person name="Dacks J.B."/>
            <person name="Foster P.G."/>
            <person name="Simillion C."/>
            <person name="Van de Peer Y."/>
            <person name="Miranda-Saavedra D."/>
            <person name="Barton G.J."/>
            <person name="Westrop G.D."/>
            <person name="Mueller S."/>
            <person name="Dessi D."/>
            <person name="Fiori P.L."/>
            <person name="Ren Q."/>
            <person name="Paulsen I."/>
            <person name="Zhang H."/>
            <person name="Bastida-Corcuera F.D."/>
            <person name="Simoes-Barbosa A."/>
            <person name="Brown M.T."/>
            <person name="Hayes R.D."/>
            <person name="Mukherjee M."/>
            <person name="Okumura C.Y."/>
            <person name="Schneider R."/>
            <person name="Smith A.J."/>
            <person name="Vanacova S."/>
            <person name="Villalvazo M."/>
            <person name="Haas B.J."/>
            <person name="Pertea M."/>
            <person name="Feldblyum T.V."/>
            <person name="Utterback T.R."/>
            <person name="Shu C.L."/>
            <person name="Osoegawa K."/>
            <person name="de Jong P.J."/>
            <person name="Hrdy I."/>
            <person name="Horvathova L."/>
            <person name="Zubacova Z."/>
            <person name="Dolezal P."/>
            <person name="Malik S.B."/>
            <person name="Logsdon J.M. Jr."/>
            <person name="Henze K."/>
            <person name="Gupta A."/>
            <person name="Wang C.C."/>
            <person name="Dunne R.L."/>
            <person name="Upcroft J.A."/>
            <person name="Upcroft P."/>
            <person name="White O."/>
            <person name="Salzberg S.L."/>
            <person name="Tang P."/>
            <person name="Chiu C.-H."/>
            <person name="Lee Y.-S."/>
            <person name="Embley T.M."/>
            <person name="Coombs G.H."/>
            <person name="Mottram J.C."/>
            <person name="Tachezy J."/>
            <person name="Fraser-Liggett C.M."/>
            <person name="Johnson P.J."/>
        </authorList>
    </citation>
    <scope>NUCLEOTIDE SEQUENCE [LARGE SCALE GENOMIC DNA]</scope>
    <source>
        <strain evidence="6">G3</strain>
    </source>
</reference>
<dbReference type="PRINTS" id="PR00626">
    <property type="entry name" value="CALRETICULIN"/>
</dbReference>
<evidence type="ECO:0000256" key="4">
    <source>
        <dbReference type="ARBA" id="ARBA00023136"/>
    </source>
</evidence>
<dbReference type="InterPro" id="IPR001580">
    <property type="entry name" value="Calret/calnex"/>
</dbReference>
<comment type="similarity">
    <text evidence="5">Belongs to the calreticulin family.</text>
</comment>
<evidence type="ECO:0000313" key="7">
    <source>
        <dbReference type="Proteomes" id="UP000001542"/>
    </source>
</evidence>
<dbReference type="OrthoDB" id="1938156at2759"/>
<keyword evidence="3 5" id="KW-1133">Transmembrane helix</keyword>
<dbReference type="Pfam" id="PF00262">
    <property type="entry name" value="Calreticulin"/>
    <property type="match status" value="1"/>
</dbReference>
<reference evidence="6" key="1">
    <citation type="submission" date="2006-10" db="EMBL/GenBank/DDBJ databases">
        <authorList>
            <person name="Amadeo P."/>
            <person name="Zhao Q."/>
            <person name="Wortman J."/>
            <person name="Fraser-Liggett C."/>
            <person name="Carlton J."/>
        </authorList>
    </citation>
    <scope>NUCLEOTIDE SEQUENCE</scope>
    <source>
        <strain evidence="6">G3</strain>
    </source>
</reference>
<dbReference type="RefSeq" id="XP_001579299.1">
    <property type="nucleotide sequence ID" value="XM_001579249.1"/>
</dbReference>
<accession>A2DMU2</accession>
<evidence type="ECO:0000256" key="2">
    <source>
        <dbReference type="ARBA" id="ARBA00022692"/>
    </source>
</evidence>
<dbReference type="Gene3D" id="2.60.120.200">
    <property type="match status" value="1"/>
</dbReference>
<dbReference type="Proteomes" id="UP000001542">
    <property type="component" value="Unassembled WGS sequence"/>
</dbReference>
<dbReference type="GO" id="GO:0005509">
    <property type="term" value="F:calcium ion binding"/>
    <property type="evidence" value="ECO:0007669"/>
    <property type="project" value="InterPro"/>
</dbReference>
<keyword evidence="5" id="KW-0143">Chaperone</keyword>
<dbReference type="AlphaFoldDB" id="A2DMU2"/>
<comment type="subcellular location">
    <subcellularLocation>
        <location evidence="1">Endoplasmic reticulum membrane</location>
        <topology evidence="1">Single-pass membrane protein</topology>
    </subcellularLocation>
</comment>
<dbReference type="VEuPathDB" id="TrichDB:TVAG_267910"/>
<gene>
    <name evidence="6" type="ORF">TVAG_254250</name>
</gene>
<evidence type="ECO:0000256" key="1">
    <source>
        <dbReference type="ARBA" id="ARBA00004389"/>
    </source>
</evidence>
<keyword evidence="7" id="KW-1185">Reference proteome</keyword>
<dbReference type="Gene3D" id="2.10.250.10">
    <property type="entry name" value="Calreticulin/calnexin, P domain"/>
    <property type="match status" value="1"/>
</dbReference>
<evidence type="ECO:0000256" key="3">
    <source>
        <dbReference type="ARBA" id="ARBA00022989"/>
    </source>
</evidence>
<keyword evidence="4 5" id="KW-0472">Membrane</keyword>
<keyword evidence="5" id="KW-0256">Endoplasmic reticulum</keyword>
<dbReference type="InterPro" id="IPR009033">
    <property type="entry name" value="Calreticulin/calnexin_P_dom_sf"/>
</dbReference>
<sequence length="170" mass="20553">MIKNPKYKGKWSPPLIKNPLFKHKWEPKMILNPKFTHDHNYSLPGITGFSFNIWSVWHDVLVTNLLVSHNETLVKRWNLEDFAQRQRFLIKKMKIAYDWINIDEELEIPPEPGMMNKIVYYSKRFQKYYDSIEYKPVYYTILLAFLFIGITFLYILYEILFGTVDHLKLE</sequence>
<dbReference type="GO" id="GO:0006457">
    <property type="term" value="P:protein folding"/>
    <property type="evidence" value="ECO:0007669"/>
    <property type="project" value="InterPro"/>
</dbReference>
<dbReference type="SUPFAM" id="SSF63887">
    <property type="entry name" value="P-domain of calnexin/calreticulin"/>
    <property type="match status" value="1"/>
</dbReference>
<organism evidence="6 7">
    <name type="scientific">Trichomonas vaginalis (strain ATCC PRA-98 / G3)</name>
    <dbReference type="NCBI Taxonomy" id="412133"/>
    <lineage>
        <taxon>Eukaryota</taxon>
        <taxon>Metamonada</taxon>
        <taxon>Parabasalia</taxon>
        <taxon>Trichomonadida</taxon>
        <taxon>Trichomonadidae</taxon>
        <taxon>Trichomonas</taxon>
    </lineage>
</organism>
<dbReference type="STRING" id="5722.A2DMU2"/>
<dbReference type="PANTHER" id="PTHR11073:SF1">
    <property type="entry name" value="CALNEXIN 14D-RELATED"/>
    <property type="match status" value="1"/>
</dbReference>
<keyword evidence="2 5" id="KW-0812">Transmembrane</keyword>
<feature type="transmembrane region" description="Helical" evidence="5">
    <location>
        <begin position="137"/>
        <end position="157"/>
    </location>
</feature>
<dbReference type="KEGG" id="tva:5463820"/>
<dbReference type="VEuPathDB" id="TrichDB:TVAGG3_0059080"/>
<dbReference type="GO" id="GO:0005789">
    <property type="term" value="C:endoplasmic reticulum membrane"/>
    <property type="evidence" value="ECO:0007669"/>
    <property type="project" value="UniProtKB-SubCell"/>
</dbReference>
<name>A2DMU2_TRIV3</name>
<dbReference type="InParanoid" id="A2DMU2"/>
<protein>
    <submittedName>
        <fullName evidence="6">Calnexin homolog-related protein</fullName>
    </submittedName>
</protein>
<dbReference type="GO" id="GO:0051082">
    <property type="term" value="F:unfolded protein binding"/>
    <property type="evidence" value="ECO:0007669"/>
    <property type="project" value="InterPro"/>
</dbReference>
<dbReference type="EMBL" id="DS113220">
    <property type="protein sequence ID" value="EAY18313.1"/>
    <property type="molecule type" value="Genomic_DNA"/>
</dbReference>
<proteinExistence type="inferred from homology"/>
<evidence type="ECO:0000256" key="5">
    <source>
        <dbReference type="RuleBase" id="RU362126"/>
    </source>
</evidence>
<evidence type="ECO:0000313" key="6">
    <source>
        <dbReference type="EMBL" id="EAY18313.1"/>
    </source>
</evidence>
<dbReference type="eggNOG" id="KOG0675">
    <property type="taxonomic scope" value="Eukaryota"/>
</dbReference>